<protein>
    <recommendedName>
        <fullName evidence="2">DUF5666 domain-containing protein</fullName>
    </recommendedName>
</protein>
<sequence length="369" mass="38072">MNKLTKVAAVTFSSFLVVGLGSVAALADTSPAGLPSVPPPPVKAPLRPHVHGTIESVSGDVMTLKTASKTVTVKLSSGTVYDRGPAQTLNLSDLKAGAEVDVDGNWDNGTFDALHVHLEVPHVHGTITSISNGRLTLKTPDKTVTVKLSSGTVYDRGPAQTLNLSDLKAGEEVGVDGSWNNGTFDALHVHLAPPHRDGLPGHPGKKPDGLGGKITGITSRSLTVRTPDGRTFVVSLTGNTKLESGPQSIGTSALQAGKDVHIRLVGGEQVPPPSPSSTSTLSKTISNLTAAEVDLVPPHWDGTITGVQAASVTVKTNSGQTVTLNLNSHPLIQRGPGNTSSQLTVGMKVHVEGTADGSTVSPTRIDIHP</sequence>
<keyword evidence="5" id="KW-1185">Reference proteome</keyword>
<proteinExistence type="predicted"/>
<feature type="domain" description="DUF5666" evidence="2">
    <location>
        <begin position="124"/>
        <end position="189"/>
    </location>
</feature>
<gene>
    <name evidence="4" type="ORF">DEACI_2796</name>
    <name evidence="3" type="ORF">DEACI_4204</name>
</gene>
<dbReference type="EMBL" id="CDGJ01000080">
    <property type="protein sequence ID" value="CEJ08320.1"/>
    <property type="molecule type" value="Genomic_DNA"/>
</dbReference>
<dbReference type="InterPro" id="IPR043724">
    <property type="entry name" value="DUF5666"/>
</dbReference>
<dbReference type="Proteomes" id="UP001071230">
    <property type="component" value="Unassembled WGS sequence"/>
</dbReference>
<dbReference type="KEGG" id="aacx:DEACI_4204"/>
<evidence type="ECO:0000313" key="3">
    <source>
        <dbReference type="EMBL" id="CAA7603381.1"/>
    </source>
</evidence>
<feature type="domain" description="DUF5666" evidence="2">
    <location>
        <begin position="51"/>
        <end position="116"/>
    </location>
</feature>
<evidence type="ECO:0000256" key="1">
    <source>
        <dbReference type="SAM" id="SignalP"/>
    </source>
</evidence>
<dbReference type="Proteomes" id="UP000836597">
    <property type="component" value="Chromosome"/>
</dbReference>
<organism evidence="3">
    <name type="scientific">Acididesulfobacillus acetoxydans</name>
    <dbReference type="NCBI Taxonomy" id="1561005"/>
    <lineage>
        <taxon>Bacteria</taxon>
        <taxon>Bacillati</taxon>
        <taxon>Bacillota</taxon>
        <taxon>Clostridia</taxon>
        <taxon>Eubacteriales</taxon>
        <taxon>Peptococcaceae</taxon>
        <taxon>Acididesulfobacillus</taxon>
    </lineage>
</organism>
<evidence type="ECO:0000313" key="5">
    <source>
        <dbReference type="Proteomes" id="UP001071230"/>
    </source>
</evidence>
<feature type="signal peptide" evidence="1">
    <location>
        <begin position="1"/>
        <end position="27"/>
    </location>
</feature>
<keyword evidence="1" id="KW-0732">Signal</keyword>
<evidence type="ECO:0000313" key="4">
    <source>
        <dbReference type="EMBL" id="CEJ08320.1"/>
    </source>
</evidence>
<feature type="domain" description="DUF5666" evidence="2">
    <location>
        <begin position="302"/>
        <end position="360"/>
    </location>
</feature>
<dbReference type="AlphaFoldDB" id="A0A8S0X215"/>
<reference evidence="4" key="1">
    <citation type="submission" date="2014-11" db="EMBL/GenBank/DDBJ databases">
        <authorList>
            <person name="Hornung B.V."/>
        </authorList>
    </citation>
    <scope>NUCLEOTIDE SEQUENCE</scope>
    <source>
        <strain evidence="4">INE</strain>
    </source>
</reference>
<evidence type="ECO:0000259" key="2">
    <source>
        <dbReference type="Pfam" id="PF18914"/>
    </source>
</evidence>
<dbReference type="RefSeq" id="WP_240986594.1">
    <property type="nucleotide sequence ID" value="NZ_CDGJ01000080.1"/>
</dbReference>
<dbReference type="EMBL" id="LR746496">
    <property type="protein sequence ID" value="CAA7603381.1"/>
    <property type="molecule type" value="Genomic_DNA"/>
</dbReference>
<feature type="domain" description="DUF5666" evidence="2">
    <location>
        <begin position="212"/>
        <end position="263"/>
    </location>
</feature>
<accession>A0A8S0X215</accession>
<dbReference type="Pfam" id="PF18914">
    <property type="entry name" value="DUF5666"/>
    <property type="match status" value="4"/>
</dbReference>
<feature type="chain" id="PRO_5035764415" description="DUF5666 domain-containing protein" evidence="1">
    <location>
        <begin position="28"/>
        <end position="369"/>
    </location>
</feature>
<name>A0A8S0X215_9FIRM</name>
<reference evidence="3" key="2">
    <citation type="submission" date="2020-01" db="EMBL/GenBank/DDBJ databases">
        <authorList>
            <person name="Hornung B."/>
        </authorList>
    </citation>
    <scope>NUCLEOTIDE SEQUENCE</scope>
    <source>
        <strain evidence="3">PacBioINE</strain>
    </source>
</reference>